<dbReference type="Pfam" id="PF07883">
    <property type="entry name" value="Cupin_2"/>
    <property type="match status" value="1"/>
</dbReference>
<evidence type="ECO:0000313" key="5">
    <source>
        <dbReference type="Proteomes" id="UP000241229"/>
    </source>
</evidence>
<dbReference type="AlphaFoldDB" id="A0A2P7SAU9"/>
<dbReference type="InterPro" id="IPR010982">
    <property type="entry name" value="Lambda_DNA-bd_dom_sf"/>
</dbReference>
<dbReference type="GO" id="GO:0005829">
    <property type="term" value="C:cytosol"/>
    <property type="evidence" value="ECO:0007669"/>
    <property type="project" value="TreeGrafter"/>
</dbReference>
<feature type="domain" description="HTH cro/C1-type" evidence="3">
    <location>
        <begin position="21"/>
        <end position="75"/>
    </location>
</feature>
<dbReference type="CDD" id="cd00093">
    <property type="entry name" value="HTH_XRE"/>
    <property type="match status" value="1"/>
</dbReference>
<comment type="caution">
    <text evidence="4">The sequence shown here is derived from an EMBL/GenBank/DDBJ whole genome shotgun (WGS) entry which is preliminary data.</text>
</comment>
<dbReference type="OrthoDB" id="9805356at2"/>
<dbReference type="InterPro" id="IPR050807">
    <property type="entry name" value="TransReg_Diox_bact_type"/>
</dbReference>
<reference evidence="4 5" key="1">
    <citation type="submission" date="2018-03" db="EMBL/GenBank/DDBJ databases">
        <title>The draft genome of Mesorhizobium sp. 6GN-30.</title>
        <authorList>
            <person name="Liu L."/>
            <person name="Li L."/>
            <person name="Wang T."/>
            <person name="Zhang X."/>
            <person name="Liang L."/>
        </authorList>
    </citation>
    <scope>NUCLEOTIDE SEQUENCE [LARGE SCALE GENOMIC DNA]</scope>
    <source>
        <strain evidence="4 5">6GN30</strain>
    </source>
</reference>
<keyword evidence="1" id="KW-0238">DNA-binding</keyword>
<feature type="compositionally biased region" description="Basic residues" evidence="2">
    <location>
        <begin position="211"/>
        <end position="228"/>
    </location>
</feature>
<dbReference type="Gene3D" id="1.10.260.40">
    <property type="entry name" value="lambda repressor-like DNA-binding domains"/>
    <property type="match status" value="1"/>
</dbReference>
<name>A0A2P7SAU9_9HYPH</name>
<dbReference type="PANTHER" id="PTHR46797">
    <property type="entry name" value="HTH-TYPE TRANSCRIPTIONAL REGULATOR"/>
    <property type="match status" value="1"/>
</dbReference>
<dbReference type="InterPro" id="IPR014710">
    <property type="entry name" value="RmlC-like_jellyroll"/>
</dbReference>
<dbReference type="GO" id="GO:0003700">
    <property type="term" value="F:DNA-binding transcription factor activity"/>
    <property type="evidence" value="ECO:0007669"/>
    <property type="project" value="TreeGrafter"/>
</dbReference>
<dbReference type="CDD" id="cd02209">
    <property type="entry name" value="cupin_XRE_C"/>
    <property type="match status" value="1"/>
</dbReference>
<dbReference type="PANTHER" id="PTHR46797:SF25">
    <property type="entry name" value="TRANSCRIPTIONAL REGULATOR"/>
    <property type="match status" value="1"/>
</dbReference>
<sequence>MSQAADTTGVNSAEIPLGQRLRDRRLALDLTLKDVADGAGLSVGFISQIERGITIPSLTSLINVCRVLGSDVGDFLAQPRGDKPVTRHDQRPVYALGSNAVTYERLSASFPGNVLRSVIFHEPPGFRSEPMSHEGEEIFFILEGALTIEIDGERTILETGDSVHFPSTRTHATWNHTTSSTTVLHTCTMDVFGDGAPAGRPETSMAVSRATSRKSAPKPLKILKGKTQ</sequence>
<proteinExistence type="predicted"/>
<dbReference type="InterPro" id="IPR013096">
    <property type="entry name" value="Cupin_2"/>
</dbReference>
<keyword evidence="5" id="KW-1185">Reference proteome</keyword>
<dbReference type="GO" id="GO:0003677">
    <property type="term" value="F:DNA binding"/>
    <property type="evidence" value="ECO:0007669"/>
    <property type="project" value="UniProtKB-KW"/>
</dbReference>
<dbReference type="RefSeq" id="WP_106772665.1">
    <property type="nucleotide sequence ID" value="NZ_PXYK01000011.1"/>
</dbReference>
<feature type="region of interest" description="Disordered" evidence="2">
    <location>
        <begin position="195"/>
        <end position="228"/>
    </location>
</feature>
<dbReference type="SUPFAM" id="SSF47413">
    <property type="entry name" value="lambda repressor-like DNA-binding domains"/>
    <property type="match status" value="1"/>
</dbReference>
<evidence type="ECO:0000256" key="1">
    <source>
        <dbReference type="ARBA" id="ARBA00023125"/>
    </source>
</evidence>
<evidence type="ECO:0000313" key="4">
    <source>
        <dbReference type="EMBL" id="PSJ59590.1"/>
    </source>
</evidence>
<dbReference type="Proteomes" id="UP000241229">
    <property type="component" value="Unassembled WGS sequence"/>
</dbReference>
<dbReference type="InterPro" id="IPR001387">
    <property type="entry name" value="Cro/C1-type_HTH"/>
</dbReference>
<organism evidence="4 5">
    <name type="scientific">Kumtagia ephedrae</name>
    <dbReference type="NCBI Taxonomy" id="2116701"/>
    <lineage>
        <taxon>Bacteria</taxon>
        <taxon>Pseudomonadati</taxon>
        <taxon>Pseudomonadota</taxon>
        <taxon>Alphaproteobacteria</taxon>
        <taxon>Hyphomicrobiales</taxon>
        <taxon>Phyllobacteriaceae</taxon>
        <taxon>Kumtagia</taxon>
    </lineage>
</organism>
<dbReference type="InterPro" id="IPR011051">
    <property type="entry name" value="RmlC_Cupin_sf"/>
</dbReference>
<dbReference type="Pfam" id="PF01381">
    <property type="entry name" value="HTH_3"/>
    <property type="match status" value="1"/>
</dbReference>
<evidence type="ECO:0000259" key="3">
    <source>
        <dbReference type="PROSITE" id="PS50943"/>
    </source>
</evidence>
<protein>
    <submittedName>
        <fullName evidence="4">Transcriptional regulator</fullName>
    </submittedName>
</protein>
<dbReference type="Gene3D" id="2.60.120.10">
    <property type="entry name" value="Jelly Rolls"/>
    <property type="match status" value="1"/>
</dbReference>
<dbReference type="SUPFAM" id="SSF51182">
    <property type="entry name" value="RmlC-like cupins"/>
    <property type="match status" value="1"/>
</dbReference>
<evidence type="ECO:0000256" key="2">
    <source>
        <dbReference type="SAM" id="MobiDB-lite"/>
    </source>
</evidence>
<dbReference type="PROSITE" id="PS50943">
    <property type="entry name" value="HTH_CROC1"/>
    <property type="match status" value="1"/>
</dbReference>
<gene>
    <name evidence="4" type="ORF">C7I84_13235</name>
</gene>
<accession>A0A2P7SAU9</accession>
<dbReference type="EMBL" id="PXYK01000011">
    <property type="protein sequence ID" value="PSJ59590.1"/>
    <property type="molecule type" value="Genomic_DNA"/>
</dbReference>
<dbReference type="SMART" id="SM00530">
    <property type="entry name" value="HTH_XRE"/>
    <property type="match status" value="1"/>
</dbReference>